<evidence type="ECO:0000313" key="2">
    <source>
        <dbReference type="Proteomes" id="UP001165960"/>
    </source>
</evidence>
<comment type="caution">
    <text evidence="1">The sequence shown here is derived from an EMBL/GenBank/DDBJ whole genome shotgun (WGS) entry which is preliminary data.</text>
</comment>
<reference evidence="1" key="1">
    <citation type="submission" date="2022-04" db="EMBL/GenBank/DDBJ databases">
        <title>Genome of the entomopathogenic fungus Entomophthora muscae.</title>
        <authorList>
            <person name="Elya C."/>
            <person name="Lovett B.R."/>
            <person name="Lee E."/>
            <person name="Macias A.M."/>
            <person name="Hajek A.E."/>
            <person name="De Bivort B.L."/>
            <person name="Kasson M.T."/>
            <person name="De Fine Licht H.H."/>
            <person name="Stajich J.E."/>
        </authorList>
    </citation>
    <scope>NUCLEOTIDE SEQUENCE</scope>
    <source>
        <strain evidence="1">Berkeley</strain>
    </source>
</reference>
<accession>A0ACC2T3A9</accession>
<dbReference type="EMBL" id="QTSX02003661">
    <property type="protein sequence ID" value="KAJ9069073.1"/>
    <property type="molecule type" value="Genomic_DNA"/>
</dbReference>
<protein>
    <submittedName>
        <fullName evidence="1">Uncharacterized protein</fullName>
    </submittedName>
</protein>
<organism evidence="1 2">
    <name type="scientific">Entomophthora muscae</name>
    <dbReference type="NCBI Taxonomy" id="34485"/>
    <lineage>
        <taxon>Eukaryota</taxon>
        <taxon>Fungi</taxon>
        <taxon>Fungi incertae sedis</taxon>
        <taxon>Zoopagomycota</taxon>
        <taxon>Entomophthoromycotina</taxon>
        <taxon>Entomophthoromycetes</taxon>
        <taxon>Entomophthorales</taxon>
        <taxon>Entomophthoraceae</taxon>
        <taxon>Entomophthora</taxon>
    </lineage>
</organism>
<name>A0ACC2T3A9_9FUNG</name>
<sequence length="89" mass="10259">MVELTPVPAPPSKLDPYQSMESCASIKFWISQYVVFFKGDGVCSWICSFEDYCDQFALTEPGHLKEVASLLHDEARTWHQDMPIKSWEE</sequence>
<evidence type="ECO:0000313" key="1">
    <source>
        <dbReference type="EMBL" id="KAJ9069073.1"/>
    </source>
</evidence>
<proteinExistence type="predicted"/>
<keyword evidence="2" id="KW-1185">Reference proteome</keyword>
<gene>
    <name evidence="1" type="ORF">DSO57_1022210</name>
</gene>
<dbReference type="Proteomes" id="UP001165960">
    <property type="component" value="Unassembled WGS sequence"/>
</dbReference>